<accession>A0A5R8K878</accession>
<evidence type="ECO:0000256" key="1">
    <source>
        <dbReference type="SAM" id="SignalP"/>
    </source>
</evidence>
<dbReference type="Proteomes" id="UP000306196">
    <property type="component" value="Unassembled WGS sequence"/>
</dbReference>
<feature type="chain" id="PRO_5024396124" description="Twin-arginine translocation signal domain-containing protein" evidence="1">
    <location>
        <begin position="27"/>
        <end position="422"/>
    </location>
</feature>
<evidence type="ECO:0008006" key="4">
    <source>
        <dbReference type="Google" id="ProtNLM"/>
    </source>
</evidence>
<keyword evidence="3" id="KW-1185">Reference proteome</keyword>
<dbReference type="OrthoDB" id="5174394at2"/>
<organism evidence="2 3">
    <name type="scientific">Phragmitibacter flavus</name>
    <dbReference type="NCBI Taxonomy" id="2576071"/>
    <lineage>
        <taxon>Bacteria</taxon>
        <taxon>Pseudomonadati</taxon>
        <taxon>Verrucomicrobiota</taxon>
        <taxon>Verrucomicrobiia</taxon>
        <taxon>Verrucomicrobiales</taxon>
        <taxon>Verrucomicrobiaceae</taxon>
        <taxon>Phragmitibacter</taxon>
    </lineage>
</organism>
<dbReference type="InterPro" id="IPR006311">
    <property type="entry name" value="TAT_signal"/>
</dbReference>
<feature type="signal peptide" evidence="1">
    <location>
        <begin position="1"/>
        <end position="26"/>
    </location>
</feature>
<proteinExistence type="predicted"/>
<sequence length="422" mass="48191">MNRRHFLRTTAAASAALAHTPLPAQTATSYPPIRPITSGPPFHWFGYYDKLQFESTNRYALTNQVDFEGRSPTPTDSIKVGMIDTQTGQWTEFGTSTAWGWQQGCMLQWVPGSDDHIIWNDRENGQYISRILNIKTREQRTLPLAIYSLSPDGKYAVCADFARIDFCRSGYGYSGIDAACKDEKIPAKSGIWRMDLQTGEHEIIFSLADAAAVKHPTIDLSEKWNWFNHLLVAQDSKRVIFLHRWRDEVDIPRDKKTGGFTTRMFTINIDGTEPHVLEPSGVVSHFIWRDPDHLVAWARPEAETEARVILYKDKTREYTKIGVDTIPRDGHMTYVPNTNNEWMLCDTYPDKVTREQTPFLLHIATDKRIDLGKFVLPADYKGEFRCDLHPRCTNDGRKVIIDSPHGGQGRQMWEIDISGIVS</sequence>
<protein>
    <recommendedName>
        <fullName evidence="4">Twin-arginine translocation signal domain-containing protein</fullName>
    </recommendedName>
</protein>
<dbReference type="EMBL" id="VAUV01000023">
    <property type="protein sequence ID" value="TLD68510.1"/>
    <property type="molecule type" value="Genomic_DNA"/>
</dbReference>
<evidence type="ECO:0000313" key="2">
    <source>
        <dbReference type="EMBL" id="TLD68510.1"/>
    </source>
</evidence>
<dbReference type="InterPro" id="IPR015943">
    <property type="entry name" value="WD40/YVTN_repeat-like_dom_sf"/>
</dbReference>
<comment type="caution">
    <text evidence="2">The sequence shown here is derived from an EMBL/GenBank/DDBJ whole genome shotgun (WGS) entry which is preliminary data.</text>
</comment>
<keyword evidence="1" id="KW-0732">Signal</keyword>
<dbReference type="SUPFAM" id="SSF82171">
    <property type="entry name" value="DPP6 N-terminal domain-like"/>
    <property type="match status" value="1"/>
</dbReference>
<reference evidence="2 3" key="1">
    <citation type="submission" date="2019-05" db="EMBL/GenBank/DDBJ databases">
        <title>Verrucobacter flavum gen. nov., sp. nov. a new member of the family Verrucomicrobiaceae.</title>
        <authorList>
            <person name="Szuroczki S."/>
            <person name="Abbaszade G."/>
            <person name="Szabo A."/>
            <person name="Felfoldi T."/>
            <person name="Schumann P."/>
            <person name="Boka K."/>
            <person name="Keki Z."/>
            <person name="Toumi M."/>
            <person name="Toth E."/>
        </authorList>
    </citation>
    <scope>NUCLEOTIDE SEQUENCE [LARGE SCALE GENOMIC DNA]</scope>
    <source>
        <strain evidence="2 3">MG-N-17</strain>
    </source>
</reference>
<evidence type="ECO:0000313" key="3">
    <source>
        <dbReference type="Proteomes" id="UP000306196"/>
    </source>
</evidence>
<dbReference type="AlphaFoldDB" id="A0A5R8K878"/>
<gene>
    <name evidence="2" type="ORF">FEM03_22150</name>
</gene>
<dbReference type="PROSITE" id="PS51318">
    <property type="entry name" value="TAT"/>
    <property type="match status" value="1"/>
</dbReference>
<name>A0A5R8K878_9BACT</name>
<dbReference type="Gene3D" id="2.130.10.10">
    <property type="entry name" value="YVTN repeat-like/Quinoprotein amine dehydrogenase"/>
    <property type="match status" value="1"/>
</dbReference>